<evidence type="ECO:0000313" key="3">
    <source>
        <dbReference type="EMBL" id="KAK3085819.1"/>
    </source>
</evidence>
<gene>
    <name evidence="3" type="ORF">FSP39_009118</name>
</gene>
<dbReference type="InterPro" id="IPR002350">
    <property type="entry name" value="Kazal_dom"/>
</dbReference>
<comment type="caution">
    <text evidence="3">The sequence shown here is derived from an EMBL/GenBank/DDBJ whole genome shotgun (WGS) entry which is preliminary data.</text>
</comment>
<name>A0AA88XYS9_PINIB</name>
<feature type="region of interest" description="Disordered" evidence="1">
    <location>
        <begin position="278"/>
        <end position="366"/>
    </location>
</feature>
<feature type="region of interest" description="Disordered" evidence="1">
    <location>
        <begin position="133"/>
        <end position="252"/>
    </location>
</feature>
<protein>
    <recommendedName>
        <fullName evidence="2">Kazal-like domain-containing protein</fullName>
    </recommendedName>
</protein>
<evidence type="ECO:0000259" key="2">
    <source>
        <dbReference type="PROSITE" id="PS51465"/>
    </source>
</evidence>
<feature type="compositionally biased region" description="Basic residues" evidence="1">
    <location>
        <begin position="160"/>
        <end position="232"/>
    </location>
</feature>
<dbReference type="EMBL" id="VSWD01000012">
    <property type="protein sequence ID" value="KAK3085819.1"/>
    <property type="molecule type" value="Genomic_DNA"/>
</dbReference>
<dbReference type="Gene3D" id="3.30.60.30">
    <property type="match status" value="1"/>
</dbReference>
<dbReference type="Proteomes" id="UP001186944">
    <property type="component" value="Unassembled WGS sequence"/>
</dbReference>
<feature type="compositionally biased region" description="Polar residues" evidence="1">
    <location>
        <begin position="233"/>
        <end position="244"/>
    </location>
</feature>
<feature type="compositionally biased region" description="Polar residues" evidence="1">
    <location>
        <begin position="145"/>
        <end position="158"/>
    </location>
</feature>
<feature type="compositionally biased region" description="Basic and acidic residues" evidence="1">
    <location>
        <begin position="285"/>
        <end position="298"/>
    </location>
</feature>
<reference evidence="3" key="1">
    <citation type="submission" date="2019-08" db="EMBL/GenBank/DDBJ databases">
        <title>The improved chromosome-level genome for the pearl oyster Pinctada fucata martensii using PacBio sequencing and Hi-C.</title>
        <authorList>
            <person name="Zheng Z."/>
        </authorList>
    </citation>
    <scope>NUCLEOTIDE SEQUENCE</scope>
    <source>
        <strain evidence="3">ZZ-2019</strain>
        <tissue evidence="3">Adductor muscle</tissue>
    </source>
</reference>
<feature type="compositionally biased region" description="Basic and acidic residues" evidence="1">
    <location>
        <begin position="133"/>
        <end position="143"/>
    </location>
</feature>
<proteinExistence type="predicted"/>
<feature type="region of interest" description="Disordered" evidence="1">
    <location>
        <begin position="53"/>
        <end position="78"/>
    </location>
</feature>
<dbReference type="SUPFAM" id="SSF100895">
    <property type="entry name" value="Kazal-type serine protease inhibitors"/>
    <property type="match status" value="1"/>
</dbReference>
<dbReference type="Pfam" id="PF07648">
    <property type="entry name" value="Kazal_2"/>
    <property type="match status" value="1"/>
</dbReference>
<feature type="region of interest" description="Disordered" evidence="1">
    <location>
        <begin position="448"/>
        <end position="467"/>
    </location>
</feature>
<dbReference type="CDD" id="cd00104">
    <property type="entry name" value="KAZAL_FS"/>
    <property type="match status" value="1"/>
</dbReference>
<organism evidence="3 4">
    <name type="scientific">Pinctada imbricata</name>
    <name type="common">Atlantic pearl-oyster</name>
    <name type="synonym">Pinctada martensii</name>
    <dbReference type="NCBI Taxonomy" id="66713"/>
    <lineage>
        <taxon>Eukaryota</taxon>
        <taxon>Metazoa</taxon>
        <taxon>Spiralia</taxon>
        <taxon>Lophotrochozoa</taxon>
        <taxon>Mollusca</taxon>
        <taxon>Bivalvia</taxon>
        <taxon>Autobranchia</taxon>
        <taxon>Pteriomorphia</taxon>
        <taxon>Pterioida</taxon>
        <taxon>Pterioidea</taxon>
        <taxon>Pteriidae</taxon>
        <taxon>Pinctada</taxon>
    </lineage>
</organism>
<evidence type="ECO:0000256" key="1">
    <source>
        <dbReference type="SAM" id="MobiDB-lite"/>
    </source>
</evidence>
<feature type="region of interest" description="Disordered" evidence="1">
    <location>
        <begin position="380"/>
        <end position="431"/>
    </location>
</feature>
<evidence type="ECO:0000313" key="4">
    <source>
        <dbReference type="Proteomes" id="UP001186944"/>
    </source>
</evidence>
<dbReference type="AlphaFoldDB" id="A0AA88XYS9"/>
<keyword evidence="4" id="KW-1185">Reference proteome</keyword>
<dbReference type="InterPro" id="IPR036058">
    <property type="entry name" value="Kazal_dom_sf"/>
</dbReference>
<feature type="domain" description="Kazal-like" evidence="2">
    <location>
        <begin position="469"/>
        <end position="508"/>
    </location>
</feature>
<feature type="compositionally biased region" description="Basic residues" evidence="1">
    <location>
        <begin position="299"/>
        <end position="352"/>
    </location>
</feature>
<accession>A0AA88XYS9</accession>
<dbReference type="PROSITE" id="PS51465">
    <property type="entry name" value="KAZAL_2"/>
    <property type="match status" value="1"/>
</dbReference>
<feature type="compositionally biased region" description="Polar residues" evidence="1">
    <location>
        <begin position="391"/>
        <end position="407"/>
    </location>
</feature>
<sequence>MADGCTARYDNYSSLELRPDAYGTTHVTKKDGKAANVDGKLSGLKLDFREKLHSNNYDKSRHTTSKRTPHSINSGKHPSKVHVVLNTKIVDVHARQKLRIDNKGSTVKKNSYSKDDHITRSKPAYLIYPKHDHMNQSKDDHFNNSKKSYLSHSKNGHASFSKHGHTSHSKHGHASHLKHGHVSHSKLGHANHSKHGHWRHSKIGHVGHSKHGHLSHSNHDHVRKHQMKHKSQPKVSLPNNIGNTQKKKNNGKVQGHFKLDDKLRSHQIVYGIDGKQHLTARPHGQKHDLTVQRKEASKITKKPKHMKAIKRKKNKKNIKKGHKRVQQNVPKHRQNLVKNRNKQFPTKRKQSRSNKNYNPVTNIDFKPDHLKGIRKVQHFKGSRKIQHFRGSGNTHNFKGSGKIQNLKGSGKLHDVRGKPQDSYQSSHNPDDTLIKSYQFADSDKSTSVQLNRPGLYQHAQQNNKGGKRFRVRKWCMKKRKCPSAKRPVCGSDGHTYLNKCHLKQESCR</sequence>
<dbReference type="SMART" id="SM00280">
    <property type="entry name" value="KAZAL"/>
    <property type="match status" value="1"/>
</dbReference>